<protein>
    <submittedName>
        <fullName evidence="1">Uncharacterized protein</fullName>
    </submittedName>
</protein>
<sequence>MITNRVQVQAWKVGEASVKNTECLALSESQVFRCVLWRTRGLINLDTKVDPFVKQEAQTTDNELVVLLKRELVVDKYPRVFDYNF</sequence>
<organism evidence="1 2">
    <name type="scientific">Stylosanthes scabra</name>
    <dbReference type="NCBI Taxonomy" id="79078"/>
    <lineage>
        <taxon>Eukaryota</taxon>
        <taxon>Viridiplantae</taxon>
        <taxon>Streptophyta</taxon>
        <taxon>Embryophyta</taxon>
        <taxon>Tracheophyta</taxon>
        <taxon>Spermatophyta</taxon>
        <taxon>Magnoliopsida</taxon>
        <taxon>eudicotyledons</taxon>
        <taxon>Gunneridae</taxon>
        <taxon>Pentapetalae</taxon>
        <taxon>rosids</taxon>
        <taxon>fabids</taxon>
        <taxon>Fabales</taxon>
        <taxon>Fabaceae</taxon>
        <taxon>Papilionoideae</taxon>
        <taxon>50 kb inversion clade</taxon>
        <taxon>dalbergioids sensu lato</taxon>
        <taxon>Dalbergieae</taxon>
        <taxon>Pterocarpus clade</taxon>
        <taxon>Stylosanthes</taxon>
    </lineage>
</organism>
<comment type="caution">
    <text evidence="1">The sequence shown here is derived from an EMBL/GenBank/DDBJ whole genome shotgun (WGS) entry which is preliminary data.</text>
</comment>
<dbReference type="EMBL" id="JASCZI010030301">
    <property type="protein sequence ID" value="MED6120934.1"/>
    <property type="molecule type" value="Genomic_DNA"/>
</dbReference>
<evidence type="ECO:0000313" key="1">
    <source>
        <dbReference type="EMBL" id="MED6120934.1"/>
    </source>
</evidence>
<keyword evidence="2" id="KW-1185">Reference proteome</keyword>
<gene>
    <name evidence="1" type="ORF">PIB30_025415</name>
</gene>
<proteinExistence type="predicted"/>
<evidence type="ECO:0000313" key="2">
    <source>
        <dbReference type="Proteomes" id="UP001341840"/>
    </source>
</evidence>
<reference evidence="1 2" key="1">
    <citation type="journal article" date="2023" name="Plants (Basel)">
        <title>Bridging the Gap: Combining Genomics and Transcriptomics Approaches to Understand Stylosanthes scabra, an Orphan Legume from the Brazilian Caatinga.</title>
        <authorList>
            <person name="Ferreira-Neto J.R.C."/>
            <person name="da Silva M.D."/>
            <person name="Binneck E."/>
            <person name="de Melo N.F."/>
            <person name="da Silva R.H."/>
            <person name="de Melo A.L.T.M."/>
            <person name="Pandolfi V."/>
            <person name="Bustamante F.O."/>
            <person name="Brasileiro-Vidal A.C."/>
            <person name="Benko-Iseppon A.M."/>
        </authorList>
    </citation>
    <scope>NUCLEOTIDE SEQUENCE [LARGE SCALE GENOMIC DNA]</scope>
    <source>
        <tissue evidence="1">Leaves</tissue>
    </source>
</reference>
<name>A0ABU6RAJ3_9FABA</name>
<accession>A0ABU6RAJ3</accession>
<dbReference type="Proteomes" id="UP001341840">
    <property type="component" value="Unassembled WGS sequence"/>
</dbReference>